<evidence type="ECO:0000259" key="1">
    <source>
        <dbReference type="Pfam" id="PF12680"/>
    </source>
</evidence>
<accession>A0AAW0AI93</accession>
<proteinExistence type="predicted"/>
<dbReference type="InterPro" id="IPR032710">
    <property type="entry name" value="NTF2-like_dom_sf"/>
</dbReference>
<evidence type="ECO:0000313" key="2">
    <source>
        <dbReference type="EMBL" id="KAK7012773.1"/>
    </source>
</evidence>
<gene>
    <name evidence="2" type="ORF">R3P38DRAFT_3279151</name>
</gene>
<protein>
    <submittedName>
        <fullName evidence="2">SnoaL-like domain-containing protein</fullName>
    </submittedName>
</protein>
<evidence type="ECO:0000313" key="3">
    <source>
        <dbReference type="Proteomes" id="UP001362999"/>
    </source>
</evidence>
<keyword evidence="3" id="KW-1185">Reference proteome</keyword>
<comment type="caution">
    <text evidence="2">The sequence shown here is derived from an EMBL/GenBank/DDBJ whole genome shotgun (WGS) entry which is preliminary data.</text>
</comment>
<dbReference type="SUPFAM" id="SSF54427">
    <property type="entry name" value="NTF2-like"/>
    <property type="match status" value="1"/>
</dbReference>
<dbReference type="EMBL" id="JAWWNJ010000063">
    <property type="protein sequence ID" value="KAK7012773.1"/>
    <property type="molecule type" value="Genomic_DNA"/>
</dbReference>
<dbReference type="Pfam" id="PF12680">
    <property type="entry name" value="SnoaL_2"/>
    <property type="match status" value="1"/>
</dbReference>
<name>A0AAW0AI93_9AGAR</name>
<feature type="domain" description="SnoaL-like" evidence="1">
    <location>
        <begin position="15"/>
        <end position="123"/>
    </location>
</feature>
<organism evidence="2 3">
    <name type="scientific">Favolaschia claudopus</name>
    <dbReference type="NCBI Taxonomy" id="2862362"/>
    <lineage>
        <taxon>Eukaryota</taxon>
        <taxon>Fungi</taxon>
        <taxon>Dikarya</taxon>
        <taxon>Basidiomycota</taxon>
        <taxon>Agaricomycotina</taxon>
        <taxon>Agaricomycetes</taxon>
        <taxon>Agaricomycetidae</taxon>
        <taxon>Agaricales</taxon>
        <taxon>Marasmiineae</taxon>
        <taxon>Mycenaceae</taxon>
        <taxon>Favolaschia</taxon>
    </lineage>
</organism>
<reference evidence="2 3" key="1">
    <citation type="journal article" date="2024" name="J Genomics">
        <title>Draft genome sequencing and assembly of Favolaschia claudopus CIRM-BRFM 2984 isolated from oak limbs.</title>
        <authorList>
            <person name="Navarro D."/>
            <person name="Drula E."/>
            <person name="Chaduli D."/>
            <person name="Cazenave R."/>
            <person name="Ahrendt S."/>
            <person name="Wang J."/>
            <person name="Lipzen A."/>
            <person name="Daum C."/>
            <person name="Barry K."/>
            <person name="Grigoriev I.V."/>
            <person name="Favel A."/>
            <person name="Rosso M.N."/>
            <person name="Martin F."/>
        </authorList>
    </citation>
    <scope>NUCLEOTIDE SEQUENCE [LARGE SCALE GENOMIC DNA]</scope>
    <source>
        <strain evidence="2 3">CIRM-BRFM 2984</strain>
    </source>
</reference>
<dbReference type="Gene3D" id="3.10.450.50">
    <property type="match status" value="1"/>
</dbReference>
<dbReference type="AlphaFoldDB" id="A0AAW0AI93"/>
<dbReference type="Proteomes" id="UP001362999">
    <property type="component" value="Unassembled WGS sequence"/>
</dbReference>
<sequence>MAAESLQAKQLENAQAFFSCLNAYNFHGMADLLTADFTHEYFPSSLNPPEGKFKRNKDETVQLFKNAWENVIEGMQFLPPLDIIQGQNAVVFHVKSDGTSKSGKRYNNEYMITLRFSGEKIAHMKEFVDTKYVAGFFGA</sequence>
<dbReference type="InterPro" id="IPR037401">
    <property type="entry name" value="SnoaL-like"/>
</dbReference>